<feature type="transmembrane region" description="Helical" evidence="5">
    <location>
        <begin position="135"/>
        <end position="154"/>
    </location>
</feature>
<proteinExistence type="predicted"/>
<keyword evidence="3 5" id="KW-1133">Transmembrane helix</keyword>
<comment type="caution">
    <text evidence="7">The sequence shown here is derived from an EMBL/GenBank/DDBJ whole genome shotgun (WGS) entry which is preliminary data.</text>
</comment>
<feature type="transmembrane region" description="Helical" evidence="5">
    <location>
        <begin position="208"/>
        <end position="226"/>
    </location>
</feature>
<feature type="transmembrane region" description="Helical" evidence="5">
    <location>
        <begin position="279"/>
        <end position="297"/>
    </location>
</feature>
<dbReference type="PANTHER" id="PTHR23514:SF13">
    <property type="entry name" value="INNER MEMBRANE PROTEIN YBJJ"/>
    <property type="match status" value="1"/>
</dbReference>
<evidence type="ECO:0000256" key="5">
    <source>
        <dbReference type="SAM" id="Phobius"/>
    </source>
</evidence>
<evidence type="ECO:0000256" key="1">
    <source>
        <dbReference type="ARBA" id="ARBA00004651"/>
    </source>
</evidence>
<reference evidence="7 8" key="1">
    <citation type="submission" date="2018-09" db="EMBL/GenBank/DDBJ databases">
        <title>YIM 75507 draft genome.</title>
        <authorList>
            <person name="Tang S."/>
            <person name="Feng Y."/>
        </authorList>
    </citation>
    <scope>NUCLEOTIDE SEQUENCE [LARGE SCALE GENOMIC DNA]</scope>
    <source>
        <strain evidence="7 8">YIM 75507</strain>
    </source>
</reference>
<dbReference type="AlphaFoldDB" id="A0A3A4B777"/>
<feature type="transmembrane region" description="Helical" evidence="5">
    <location>
        <begin position="166"/>
        <end position="188"/>
    </location>
</feature>
<sequence>MSVVAPSPRDRQARLATFAIFFVQGLCFAVLLTQVAAIQKKHALSDGELTIVLLVVPLIAGVGSWLAGALAARHGSRPVLRAAQAGVCLSVIAVGLAPGLPALYAATSAFGLAVGAVDASMNMQAVGVERRYGRAVITGFHAVWSVAAIIGSLWNSQAAALGLTLTPTFAIAAGAGVVISLAAGHLLLSRPEERTPETTENATPGARVPWRPILPLCLVMAFLYVGDAAISNFGTVYMDKILAASPAVLPLAYAAYQVAMLAARVPGDLAVRRFGPAPVVRLAGAVATLGLAGIVFAPSAPVAIAAFALTGLGLAVIAPQTFSAAGRQDPTGTAVARVNIFNYVGFIVGAAAVGVIADSSTYRLAFAAPLALAAAIILLAPAFTLRPRTPAPQPTHP</sequence>
<keyword evidence="4 5" id="KW-0472">Membrane</keyword>
<evidence type="ECO:0000259" key="6">
    <source>
        <dbReference type="PROSITE" id="PS50850"/>
    </source>
</evidence>
<gene>
    <name evidence="7" type="ORF">D5H75_11200</name>
</gene>
<feature type="domain" description="Major facilitator superfamily (MFS) profile" evidence="6">
    <location>
        <begin position="13"/>
        <end position="390"/>
    </location>
</feature>
<feature type="transmembrane region" description="Helical" evidence="5">
    <location>
        <begin position="303"/>
        <end position="322"/>
    </location>
</feature>
<protein>
    <submittedName>
        <fullName evidence="7">MFS transporter</fullName>
    </submittedName>
</protein>
<feature type="transmembrane region" description="Helical" evidence="5">
    <location>
        <begin position="79"/>
        <end position="97"/>
    </location>
</feature>
<dbReference type="PANTHER" id="PTHR23514">
    <property type="entry name" value="BYPASS OF STOP CODON PROTEIN 6"/>
    <property type="match status" value="1"/>
</dbReference>
<evidence type="ECO:0000256" key="4">
    <source>
        <dbReference type="ARBA" id="ARBA00023136"/>
    </source>
</evidence>
<dbReference type="CDD" id="cd17393">
    <property type="entry name" value="MFS_MosC_like"/>
    <property type="match status" value="1"/>
</dbReference>
<dbReference type="InterPro" id="IPR036259">
    <property type="entry name" value="MFS_trans_sf"/>
</dbReference>
<dbReference type="GO" id="GO:0022857">
    <property type="term" value="F:transmembrane transporter activity"/>
    <property type="evidence" value="ECO:0007669"/>
    <property type="project" value="InterPro"/>
</dbReference>
<dbReference type="OrthoDB" id="3864150at2"/>
<keyword evidence="2 5" id="KW-0812">Transmembrane</keyword>
<dbReference type="InterPro" id="IPR011701">
    <property type="entry name" value="MFS"/>
</dbReference>
<dbReference type="InterPro" id="IPR020846">
    <property type="entry name" value="MFS_dom"/>
</dbReference>
<evidence type="ECO:0000256" key="2">
    <source>
        <dbReference type="ARBA" id="ARBA00022692"/>
    </source>
</evidence>
<feature type="transmembrane region" description="Helical" evidence="5">
    <location>
        <begin position="49"/>
        <end position="72"/>
    </location>
</feature>
<accession>A0A3A4B777</accession>
<feature type="transmembrane region" description="Helical" evidence="5">
    <location>
        <begin position="362"/>
        <end position="383"/>
    </location>
</feature>
<dbReference type="InterPro" id="IPR051788">
    <property type="entry name" value="MFS_Transporter"/>
</dbReference>
<dbReference type="GO" id="GO:0005886">
    <property type="term" value="C:plasma membrane"/>
    <property type="evidence" value="ECO:0007669"/>
    <property type="project" value="UniProtKB-SubCell"/>
</dbReference>
<name>A0A3A4B777_9ACTN</name>
<dbReference type="PROSITE" id="PS50850">
    <property type="entry name" value="MFS"/>
    <property type="match status" value="1"/>
</dbReference>
<organism evidence="7 8">
    <name type="scientific">Bailinhaonella thermotolerans</name>
    <dbReference type="NCBI Taxonomy" id="1070861"/>
    <lineage>
        <taxon>Bacteria</taxon>
        <taxon>Bacillati</taxon>
        <taxon>Actinomycetota</taxon>
        <taxon>Actinomycetes</taxon>
        <taxon>Streptosporangiales</taxon>
        <taxon>Streptosporangiaceae</taxon>
        <taxon>Bailinhaonella</taxon>
    </lineage>
</organism>
<dbReference type="Gene3D" id="1.20.1250.20">
    <property type="entry name" value="MFS general substrate transporter like domains"/>
    <property type="match status" value="2"/>
</dbReference>
<dbReference type="EMBL" id="QZEY01000003">
    <property type="protein sequence ID" value="RJL33354.1"/>
    <property type="molecule type" value="Genomic_DNA"/>
</dbReference>
<dbReference type="Pfam" id="PF07690">
    <property type="entry name" value="MFS_1"/>
    <property type="match status" value="2"/>
</dbReference>
<feature type="transmembrane region" description="Helical" evidence="5">
    <location>
        <begin position="334"/>
        <end position="356"/>
    </location>
</feature>
<dbReference type="SUPFAM" id="SSF103473">
    <property type="entry name" value="MFS general substrate transporter"/>
    <property type="match status" value="1"/>
</dbReference>
<evidence type="ECO:0000256" key="3">
    <source>
        <dbReference type="ARBA" id="ARBA00022989"/>
    </source>
</evidence>
<keyword evidence="8" id="KW-1185">Reference proteome</keyword>
<feature type="transmembrane region" description="Helical" evidence="5">
    <location>
        <begin position="246"/>
        <end position="267"/>
    </location>
</feature>
<feature type="transmembrane region" description="Helical" evidence="5">
    <location>
        <begin position="15"/>
        <end position="37"/>
    </location>
</feature>
<comment type="subcellular location">
    <subcellularLocation>
        <location evidence="1">Cell membrane</location>
        <topology evidence="1">Multi-pass membrane protein</topology>
    </subcellularLocation>
</comment>
<evidence type="ECO:0000313" key="8">
    <source>
        <dbReference type="Proteomes" id="UP000265768"/>
    </source>
</evidence>
<evidence type="ECO:0000313" key="7">
    <source>
        <dbReference type="EMBL" id="RJL33354.1"/>
    </source>
</evidence>
<dbReference type="RefSeq" id="WP_119926313.1">
    <property type="nucleotide sequence ID" value="NZ_QZEY01000003.1"/>
</dbReference>
<dbReference type="Proteomes" id="UP000265768">
    <property type="component" value="Unassembled WGS sequence"/>
</dbReference>